<name>A0A1I8ADG5_9BILA</name>
<evidence type="ECO:0000313" key="3">
    <source>
        <dbReference type="WBParaSite" id="L893_g4799.t1"/>
    </source>
</evidence>
<protein>
    <submittedName>
        <fullName evidence="3">SCP domain-containing protein</fullName>
    </submittedName>
</protein>
<feature type="transmembrane region" description="Helical" evidence="1">
    <location>
        <begin position="30"/>
        <end position="52"/>
    </location>
</feature>
<dbReference type="AlphaFoldDB" id="A0A1I8ADG5"/>
<accession>A0A1I8ADG5</accession>
<dbReference type="Proteomes" id="UP000095287">
    <property type="component" value="Unplaced"/>
</dbReference>
<keyword evidence="2" id="KW-1185">Reference proteome</keyword>
<dbReference type="WBParaSite" id="L893_g4799.t1">
    <property type="protein sequence ID" value="L893_g4799.t1"/>
    <property type="gene ID" value="L893_g4799"/>
</dbReference>
<evidence type="ECO:0000313" key="2">
    <source>
        <dbReference type="Proteomes" id="UP000095287"/>
    </source>
</evidence>
<sequence length="170" mass="19118">MLALANHFVKCPFCKENALNNDGYEALTLFAMHLKVGLLVFAALLCGALAVLPDNNTVKDASKFKYSFAQNNSLPADNAASVCYDRKIGAFIDTALSYYSHNMDQLTKYILDQIVRARYSGQYLVHAQMINQWTQGVQWQSTTNGDIFTGKSRTGCYYHDTQTYILVVKY</sequence>
<keyword evidence="1" id="KW-0812">Transmembrane</keyword>
<keyword evidence="1" id="KW-1133">Transmembrane helix</keyword>
<reference evidence="3" key="1">
    <citation type="submission" date="2016-11" db="UniProtKB">
        <authorList>
            <consortium name="WormBaseParasite"/>
        </authorList>
    </citation>
    <scope>IDENTIFICATION</scope>
</reference>
<keyword evidence="1" id="KW-0472">Membrane</keyword>
<evidence type="ECO:0000256" key="1">
    <source>
        <dbReference type="SAM" id="Phobius"/>
    </source>
</evidence>
<organism evidence="2 3">
    <name type="scientific">Steinernema glaseri</name>
    <dbReference type="NCBI Taxonomy" id="37863"/>
    <lineage>
        <taxon>Eukaryota</taxon>
        <taxon>Metazoa</taxon>
        <taxon>Ecdysozoa</taxon>
        <taxon>Nematoda</taxon>
        <taxon>Chromadorea</taxon>
        <taxon>Rhabditida</taxon>
        <taxon>Tylenchina</taxon>
        <taxon>Panagrolaimomorpha</taxon>
        <taxon>Strongyloidoidea</taxon>
        <taxon>Steinernematidae</taxon>
        <taxon>Steinernema</taxon>
    </lineage>
</organism>
<proteinExistence type="predicted"/>